<dbReference type="RefSeq" id="WP_074573038.1">
    <property type="nucleotide sequence ID" value="NZ_FNJQ01000028.1"/>
</dbReference>
<gene>
    <name evidence="1" type="ORF">SAMN05216366_1286</name>
</gene>
<dbReference type="Proteomes" id="UP000182412">
    <property type="component" value="Unassembled WGS sequence"/>
</dbReference>
<proteinExistence type="predicted"/>
<dbReference type="OrthoDB" id="95423at2"/>
<dbReference type="EMBL" id="FNJQ01000028">
    <property type="protein sequence ID" value="SDP60317.1"/>
    <property type="molecule type" value="Genomic_DNA"/>
</dbReference>
<sequence length="464" mass="51324">MSTQHNNIEIKGIDFQKILEVEIQQEPNEHAAAHVVGELPTARAQEYIQRADTMQDIVIGTSGGQAVTYFSGYVTSMQIQQQADYSRLIIEAKDASYLLDIRKCSCSYQNTGKSYGDILQQAYGDSGTLQVTGSDQAIGGLILQMDETNWEFTKRMASRFNVPVISDITATKPLIYFGVPDARRTLELTAAAISYGRSEKNFQRVSQNYLAEGNEAMRQDFADISVQSYDYAQIGDKVKLNGEEYVVRKVEAKLVDGLMQMTYALTGEKGFVAPLQKNTNCAGRVLKAQVKAVKRDQIQAHLFEIDSEYDSSGDWWFPYSTAYSSSDGSGWYVMPEKDDYVRIMFPSKNETDGFAASSINSSPPESTRNKSFKAPGGKEILLTDEGIYIMCQHQSIFIDLTQGDGIKIVSSKDIHVSSDANVTLSAEKKLTMLAKEGLTLQTGDSKIAMKTDQIVLGAKNVVIT</sequence>
<name>A0A1H0U227_SELRU</name>
<protein>
    <submittedName>
        <fullName evidence="1">Phage late control gene D protein (GPD)</fullName>
    </submittedName>
</protein>
<evidence type="ECO:0000313" key="1">
    <source>
        <dbReference type="EMBL" id="SDP60317.1"/>
    </source>
</evidence>
<accession>A0A1H0U227</accession>
<dbReference type="SUPFAM" id="SSF69279">
    <property type="entry name" value="Phage tail proteins"/>
    <property type="match status" value="1"/>
</dbReference>
<evidence type="ECO:0000313" key="2">
    <source>
        <dbReference type="Proteomes" id="UP000182412"/>
    </source>
</evidence>
<organism evidence="1 2">
    <name type="scientific">Selenomonas ruminantium</name>
    <dbReference type="NCBI Taxonomy" id="971"/>
    <lineage>
        <taxon>Bacteria</taxon>
        <taxon>Bacillati</taxon>
        <taxon>Bacillota</taxon>
        <taxon>Negativicutes</taxon>
        <taxon>Selenomonadales</taxon>
        <taxon>Selenomonadaceae</taxon>
        <taxon>Selenomonas</taxon>
    </lineage>
</organism>
<reference evidence="1 2" key="1">
    <citation type="submission" date="2016-10" db="EMBL/GenBank/DDBJ databases">
        <authorList>
            <person name="de Groot N.N."/>
        </authorList>
    </citation>
    <scope>NUCLEOTIDE SEQUENCE [LARGE SCALE GENOMIC DNA]</scope>
    <source>
        <strain evidence="1 2">S137</strain>
    </source>
</reference>
<dbReference type="AlphaFoldDB" id="A0A1H0U227"/>